<dbReference type="HOGENOM" id="CLU_3338744_0_0_3"/>
<dbReference type="Proteomes" id="UP000000268">
    <property type="component" value="Chromosome"/>
</dbReference>
<dbReference type="AlphaFoldDB" id="B0CAK5"/>
<dbReference type="EMBL" id="CP000828">
    <property type="protein sequence ID" value="ABW29071.1"/>
    <property type="molecule type" value="Genomic_DNA"/>
</dbReference>
<accession>B0CAK5</accession>
<keyword evidence="2" id="KW-1185">Reference proteome</keyword>
<evidence type="ECO:0000313" key="1">
    <source>
        <dbReference type="EMBL" id="ABW29071.1"/>
    </source>
</evidence>
<sequence length="37" mass="3938">MELMPCSTITTVEQTTTASSLRLAPNTAPSTVFSIHT</sequence>
<protein>
    <submittedName>
        <fullName evidence="1">Uncharacterized protein</fullName>
    </submittedName>
</protein>
<gene>
    <name evidence="1" type="ordered locus">AM1_4090</name>
</gene>
<reference evidence="1 2" key="1">
    <citation type="journal article" date="2008" name="Proc. Natl. Acad. Sci. U.S.A.">
        <title>Niche adaptation and genome expansion in the chlorophyll d-producing cyanobacterium Acaryochloris marina.</title>
        <authorList>
            <person name="Swingley W.D."/>
            <person name="Chen M."/>
            <person name="Cheung P.C."/>
            <person name="Conrad A.L."/>
            <person name="Dejesa L.C."/>
            <person name="Hao J."/>
            <person name="Honchak B.M."/>
            <person name="Karbach L.E."/>
            <person name="Kurdoglu A."/>
            <person name="Lahiri S."/>
            <person name="Mastrian S.D."/>
            <person name="Miyashita H."/>
            <person name="Page L."/>
            <person name="Ramakrishna P."/>
            <person name="Satoh S."/>
            <person name="Sattley W.M."/>
            <person name="Shimada Y."/>
            <person name="Taylor H.L."/>
            <person name="Tomo T."/>
            <person name="Tsuchiya T."/>
            <person name="Wang Z.T."/>
            <person name="Raymond J."/>
            <person name="Mimuro M."/>
            <person name="Blankenship R.E."/>
            <person name="Touchman J.W."/>
        </authorList>
    </citation>
    <scope>NUCLEOTIDE SEQUENCE [LARGE SCALE GENOMIC DNA]</scope>
    <source>
        <strain evidence="2">MBIC 11017</strain>
    </source>
</reference>
<proteinExistence type="predicted"/>
<organism evidence="1 2">
    <name type="scientific">Acaryochloris marina (strain MBIC 11017)</name>
    <dbReference type="NCBI Taxonomy" id="329726"/>
    <lineage>
        <taxon>Bacteria</taxon>
        <taxon>Bacillati</taxon>
        <taxon>Cyanobacteriota</taxon>
        <taxon>Cyanophyceae</taxon>
        <taxon>Acaryochloridales</taxon>
        <taxon>Acaryochloridaceae</taxon>
        <taxon>Acaryochloris</taxon>
    </lineage>
</organism>
<dbReference type="KEGG" id="amr:AM1_4090"/>
<evidence type="ECO:0000313" key="2">
    <source>
        <dbReference type="Proteomes" id="UP000000268"/>
    </source>
</evidence>
<dbReference type="STRING" id="329726.AM1_4090"/>
<name>B0CAK5_ACAM1</name>